<keyword evidence="1" id="KW-0472">Membrane</keyword>
<dbReference type="AlphaFoldDB" id="A0A200PZ33"/>
<dbReference type="InterPro" id="IPR026961">
    <property type="entry name" value="PGG_dom"/>
</dbReference>
<accession>A0A200PZ33</accession>
<evidence type="ECO:0000259" key="2">
    <source>
        <dbReference type="Pfam" id="PF13962"/>
    </source>
</evidence>
<dbReference type="OMA" id="FTEQHEN"/>
<dbReference type="OrthoDB" id="1868897at2759"/>
<keyword evidence="4" id="KW-1185">Reference proteome</keyword>
<gene>
    <name evidence="3" type="ORF">BVC80_1477g25</name>
</gene>
<feature type="domain" description="PGG" evidence="2">
    <location>
        <begin position="33"/>
        <end position="145"/>
    </location>
</feature>
<dbReference type="EMBL" id="MVGT01003685">
    <property type="protein sequence ID" value="OVA03470.1"/>
    <property type="molecule type" value="Genomic_DNA"/>
</dbReference>
<dbReference type="InParanoid" id="A0A200PZ33"/>
<dbReference type="GO" id="GO:0016020">
    <property type="term" value="C:membrane"/>
    <property type="evidence" value="ECO:0007669"/>
    <property type="project" value="TreeGrafter"/>
</dbReference>
<comment type="caution">
    <text evidence="3">The sequence shown here is derived from an EMBL/GenBank/DDBJ whole genome shotgun (WGS) entry which is preliminary data.</text>
</comment>
<dbReference type="Pfam" id="PF13962">
    <property type="entry name" value="PGG"/>
    <property type="match status" value="1"/>
</dbReference>
<keyword evidence="1" id="KW-0812">Transmembrane</keyword>
<feature type="transmembrane region" description="Helical" evidence="1">
    <location>
        <begin position="158"/>
        <end position="181"/>
    </location>
</feature>
<reference evidence="3 4" key="1">
    <citation type="journal article" date="2017" name="Mol. Plant">
        <title>The Genome of Medicinal Plant Macleaya cordata Provides New Insights into Benzylisoquinoline Alkaloids Metabolism.</title>
        <authorList>
            <person name="Liu X."/>
            <person name="Liu Y."/>
            <person name="Huang P."/>
            <person name="Ma Y."/>
            <person name="Qing Z."/>
            <person name="Tang Q."/>
            <person name="Cao H."/>
            <person name="Cheng P."/>
            <person name="Zheng Y."/>
            <person name="Yuan Z."/>
            <person name="Zhou Y."/>
            <person name="Liu J."/>
            <person name="Tang Z."/>
            <person name="Zhuo Y."/>
            <person name="Zhang Y."/>
            <person name="Yu L."/>
            <person name="Huang J."/>
            <person name="Yang P."/>
            <person name="Peng Q."/>
            <person name="Zhang J."/>
            <person name="Jiang W."/>
            <person name="Zhang Z."/>
            <person name="Lin K."/>
            <person name="Ro D.K."/>
            <person name="Chen X."/>
            <person name="Xiong X."/>
            <person name="Shang Y."/>
            <person name="Huang S."/>
            <person name="Zeng J."/>
        </authorList>
    </citation>
    <scope>NUCLEOTIDE SEQUENCE [LARGE SCALE GENOMIC DNA]</scope>
    <source>
        <strain evidence="4">cv. BLH2017</strain>
        <tissue evidence="3">Root</tissue>
    </source>
</reference>
<evidence type="ECO:0000313" key="4">
    <source>
        <dbReference type="Proteomes" id="UP000195402"/>
    </source>
</evidence>
<proteinExistence type="predicted"/>
<sequence length="197" mass="21598">MIELKSGQFGGWNLRLARQVFTDTHKDLVKGGEWLNKISKSCTVVAALNATVSFTTAAAVPGGVKSDTGAPNLENKPAFHAFAISSLVALCCSVTCMITFLSILTSKIHEQDFARGLPRKLFLGLSLLFISLASLLVSFCAGHFFILTHKLRYAAYPLYAMTCLPIVLVAASQLPLYFDLIRATFNEVPRRFTLEFC</sequence>
<dbReference type="PANTHER" id="PTHR24177">
    <property type="entry name" value="CASKIN"/>
    <property type="match status" value="1"/>
</dbReference>
<dbReference type="PANTHER" id="PTHR24177:SF103">
    <property type="entry name" value="PGG DOMAIN-CONTAINING PROTEIN"/>
    <property type="match status" value="1"/>
</dbReference>
<feature type="transmembrane region" description="Helical" evidence="1">
    <location>
        <begin position="78"/>
        <end position="101"/>
    </location>
</feature>
<keyword evidence="1" id="KW-1133">Transmembrane helix</keyword>
<feature type="transmembrane region" description="Helical" evidence="1">
    <location>
        <begin position="121"/>
        <end position="146"/>
    </location>
</feature>
<dbReference type="STRING" id="56857.A0A200PZ33"/>
<evidence type="ECO:0000313" key="3">
    <source>
        <dbReference type="EMBL" id="OVA03470.1"/>
    </source>
</evidence>
<organism evidence="3 4">
    <name type="scientific">Macleaya cordata</name>
    <name type="common">Five-seeded plume-poppy</name>
    <name type="synonym">Bocconia cordata</name>
    <dbReference type="NCBI Taxonomy" id="56857"/>
    <lineage>
        <taxon>Eukaryota</taxon>
        <taxon>Viridiplantae</taxon>
        <taxon>Streptophyta</taxon>
        <taxon>Embryophyta</taxon>
        <taxon>Tracheophyta</taxon>
        <taxon>Spermatophyta</taxon>
        <taxon>Magnoliopsida</taxon>
        <taxon>Ranunculales</taxon>
        <taxon>Papaveraceae</taxon>
        <taxon>Papaveroideae</taxon>
        <taxon>Macleaya</taxon>
    </lineage>
</organism>
<name>A0A200PZ33_MACCD</name>
<protein>
    <submittedName>
        <fullName evidence="3">PGG domain</fullName>
    </submittedName>
</protein>
<dbReference type="Proteomes" id="UP000195402">
    <property type="component" value="Unassembled WGS sequence"/>
</dbReference>
<evidence type="ECO:0000256" key="1">
    <source>
        <dbReference type="SAM" id="Phobius"/>
    </source>
</evidence>